<evidence type="ECO:0000313" key="3">
    <source>
        <dbReference type="EMBL" id="EGO02629.1"/>
    </source>
</evidence>
<keyword evidence="1" id="KW-0234">DNA repair</keyword>
<name>F8PLZ7_SERL3</name>
<dbReference type="STRING" id="936435.F8PLZ7"/>
<keyword evidence="1" id="KW-0347">Helicase</keyword>
<keyword evidence="1" id="KW-0378">Hydrolase</keyword>
<dbReference type="Proteomes" id="UP000008063">
    <property type="component" value="Unassembled WGS sequence"/>
</dbReference>
<evidence type="ECO:0000313" key="4">
    <source>
        <dbReference type="Proteomes" id="UP000008063"/>
    </source>
</evidence>
<keyword evidence="1" id="KW-0067">ATP-binding</keyword>
<evidence type="ECO:0000259" key="2">
    <source>
        <dbReference type="Pfam" id="PF05970"/>
    </source>
</evidence>
<accession>F8PLZ7</accession>
<dbReference type="GO" id="GO:0043139">
    <property type="term" value="F:5'-3' DNA helicase activity"/>
    <property type="evidence" value="ECO:0007669"/>
    <property type="project" value="UniProtKB-EC"/>
</dbReference>
<feature type="non-terminal residue" evidence="3">
    <location>
        <position position="59"/>
    </location>
</feature>
<dbReference type="GO" id="GO:0005524">
    <property type="term" value="F:ATP binding"/>
    <property type="evidence" value="ECO:0007669"/>
    <property type="project" value="UniProtKB-KW"/>
</dbReference>
<dbReference type="HOGENOM" id="CLU_001324_8_2_1"/>
<keyword evidence="1" id="KW-0547">Nucleotide-binding</keyword>
<keyword evidence="1" id="KW-0227">DNA damage</keyword>
<protein>
    <recommendedName>
        <fullName evidence="1">ATP-dependent DNA helicase</fullName>
        <ecNumber evidence="1">5.6.2.3</ecNumber>
    </recommendedName>
</protein>
<dbReference type="PANTHER" id="PTHR10492">
    <property type="match status" value="1"/>
</dbReference>
<evidence type="ECO:0000256" key="1">
    <source>
        <dbReference type="RuleBase" id="RU363044"/>
    </source>
</evidence>
<dbReference type="GO" id="GO:0016887">
    <property type="term" value="F:ATP hydrolysis activity"/>
    <property type="evidence" value="ECO:0007669"/>
    <property type="project" value="RHEA"/>
</dbReference>
<dbReference type="EC" id="5.6.2.3" evidence="1"/>
<organism evidence="4">
    <name type="scientific">Serpula lacrymans var. lacrymans (strain S7.3)</name>
    <name type="common">Dry rot fungus</name>
    <dbReference type="NCBI Taxonomy" id="936435"/>
    <lineage>
        <taxon>Eukaryota</taxon>
        <taxon>Fungi</taxon>
        <taxon>Dikarya</taxon>
        <taxon>Basidiomycota</taxon>
        <taxon>Agaricomycotina</taxon>
        <taxon>Agaricomycetes</taxon>
        <taxon>Agaricomycetidae</taxon>
        <taxon>Boletales</taxon>
        <taxon>Coniophorineae</taxon>
        <taxon>Serpulaceae</taxon>
        <taxon>Serpula</taxon>
    </lineage>
</organism>
<dbReference type="GO" id="GO:0006310">
    <property type="term" value="P:DNA recombination"/>
    <property type="evidence" value="ECO:0007669"/>
    <property type="project" value="UniProtKB-KW"/>
</dbReference>
<dbReference type="InterPro" id="IPR010285">
    <property type="entry name" value="DNA_helicase_pif1-like_DEAD"/>
</dbReference>
<proteinExistence type="inferred from homology"/>
<dbReference type="EMBL" id="GL945476">
    <property type="protein sequence ID" value="EGO02629.1"/>
    <property type="molecule type" value="Genomic_DNA"/>
</dbReference>
<feature type="non-terminal residue" evidence="3">
    <location>
        <position position="1"/>
    </location>
</feature>
<dbReference type="Pfam" id="PF05970">
    <property type="entry name" value="PIF1"/>
    <property type="match status" value="1"/>
</dbReference>
<sequence length="59" mass="6506">LVVTDEAPMQHCHGIKALDHTLRDILDNQLPFGGIIIIFGGDFHQTTPVVPRGSRQCII</sequence>
<keyword evidence="1" id="KW-0233">DNA recombination</keyword>
<comment type="cofactor">
    <cofactor evidence="1">
        <name>Mg(2+)</name>
        <dbReference type="ChEBI" id="CHEBI:18420"/>
    </cofactor>
</comment>
<keyword evidence="4" id="KW-1185">Reference proteome</keyword>
<gene>
    <name evidence="3" type="ORF">SERLA73DRAFT_28485</name>
</gene>
<dbReference type="AlphaFoldDB" id="F8PLZ7"/>
<dbReference type="GO" id="GO:0006281">
    <property type="term" value="P:DNA repair"/>
    <property type="evidence" value="ECO:0007669"/>
    <property type="project" value="UniProtKB-KW"/>
</dbReference>
<dbReference type="Gene3D" id="3.40.50.300">
    <property type="entry name" value="P-loop containing nucleotide triphosphate hydrolases"/>
    <property type="match status" value="1"/>
</dbReference>
<feature type="domain" description="DNA helicase Pif1-like DEAD-box helicase" evidence="2">
    <location>
        <begin position="1"/>
        <end position="58"/>
    </location>
</feature>
<reference evidence="4" key="1">
    <citation type="journal article" date="2011" name="Science">
        <title>The plant cell wall-decomposing machinery underlies the functional diversity of forest fungi.</title>
        <authorList>
            <person name="Eastwood D.C."/>
            <person name="Floudas D."/>
            <person name="Binder M."/>
            <person name="Majcherczyk A."/>
            <person name="Schneider P."/>
            <person name="Aerts A."/>
            <person name="Asiegbu F.O."/>
            <person name="Baker S.E."/>
            <person name="Barry K."/>
            <person name="Bendiksby M."/>
            <person name="Blumentritt M."/>
            <person name="Coutinho P.M."/>
            <person name="Cullen D."/>
            <person name="de Vries R.P."/>
            <person name="Gathman A."/>
            <person name="Goodell B."/>
            <person name="Henrissat B."/>
            <person name="Ihrmark K."/>
            <person name="Kauserud H."/>
            <person name="Kohler A."/>
            <person name="LaButti K."/>
            <person name="Lapidus A."/>
            <person name="Lavin J.L."/>
            <person name="Lee Y.-H."/>
            <person name="Lindquist E."/>
            <person name="Lilly W."/>
            <person name="Lucas S."/>
            <person name="Morin E."/>
            <person name="Murat C."/>
            <person name="Oguiza J.A."/>
            <person name="Park J."/>
            <person name="Pisabarro A.G."/>
            <person name="Riley R."/>
            <person name="Rosling A."/>
            <person name="Salamov A."/>
            <person name="Schmidt O."/>
            <person name="Schmutz J."/>
            <person name="Skrede I."/>
            <person name="Stenlid J."/>
            <person name="Wiebenga A."/>
            <person name="Xie X."/>
            <person name="Kuees U."/>
            <person name="Hibbett D.S."/>
            <person name="Hoffmeister D."/>
            <person name="Hoegberg N."/>
            <person name="Martin F."/>
            <person name="Grigoriev I.V."/>
            <person name="Watkinson S.C."/>
        </authorList>
    </citation>
    <scope>NUCLEOTIDE SEQUENCE [LARGE SCALE GENOMIC DNA]</scope>
    <source>
        <strain evidence="4">strain S7.3</strain>
    </source>
</reference>
<comment type="catalytic activity">
    <reaction evidence="1">
        <text>ATP + H2O = ADP + phosphate + H(+)</text>
        <dbReference type="Rhea" id="RHEA:13065"/>
        <dbReference type="ChEBI" id="CHEBI:15377"/>
        <dbReference type="ChEBI" id="CHEBI:15378"/>
        <dbReference type="ChEBI" id="CHEBI:30616"/>
        <dbReference type="ChEBI" id="CHEBI:43474"/>
        <dbReference type="ChEBI" id="CHEBI:456216"/>
        <dbReference type="EC" id="5.6.2.3"/>
    </reaction>
</comment>
<dbReference type="PANTHER" id="PTHR10492:SF57">
    <property type="entry name" value="ATP-DEPENDENT DNA HELICASE"/>
    <property type="match status" value="1"/>
</dbReference>
<dbReference type="InterPro" id="IPR027417">
    <property type="entry name" value="P-loop_NTPase"/>
</dbReference>
<dbReference type="InParanoid" id="F8PLZ7"/>
<comment type="similarity">
    <text evidence="1">Belongs to the helicase family.</text>
</comment>
<dbReference type="GO" id="GO:0000723">
    <property type="term" value="P:telomere maintenance"/>
    <property type="evidence" value="ECO:0007669"/>
    <property type="project" value="InterPro"/>
</dbReference>